<evidence type="ECO:0000256" key="1">
    <source>
        <dbReference type="SAM" id="Phobius"/>
    </source>
</evidence>
<dbReference type="Proteomes" id="UP001353858">
    <property type="component" value="Unassembled WGS sequence"/>
</dbReference>
<evidence type="ECO:0000259" key="2">
    <source>
        <dbReference type="Pfam" id="PF10260"/>
    </source>
</evidence>
<dbReference type="Pfam" id="PF10260">
    <property type="entry name" value="SAYSvFN"/>
    <property type="match status" value="1"/>
</dbReference>
<keyword evidence="4" id="KW-1185">Reference proteome</keyword>
<feature type="transmembrane region" description="Helical" evidence="1">
    <location>
        <begin position="81"/>
        <end position="101"/>
    </location>
</feature>
<protein>
    <recommendedName>
        <fullName evidence="2">SAYSvFN domain-containing protein</fullName>
    </recommendedName>
</protein>
<feature type="transmembrane region" description="Helical" evidence="1">
    <location>
        <begin position="107"/>
        <end position="123"/>
    </location>
</feature>
<dbReference type="InterPro" id="IPR019387">
    <property type="entry name" value="SAYSvFN_dom"/>
</dbReference>
<dbReference type="EMBL" id="JARPUR010000001">
    <property type="protein sequence ID" value="KAK4884371.1"/>
    <property type="molecule type" value="Genomic_DNA"/>
</dbReference>
<gene>
    <name evidence="3" type="ORF">RN001_000642</name>
</gene>
<keyword evidence="1" id="KW-0472">Membrane</keyword>
<dbReference type="InterPro" id="IPR039159">
    <property type="entry name" value="SAYSD1"/>
</dbReference>
<accession>A0AAN7SCC0</accession>
<reference evidence="4" key="1">
    <citation type="submission" date="2023-01" db="EMBL/GenBank/DDBJ databases">
        <title>Key to firefly adult light organ development and bioluminescence: homeobox transcription factors regulate luciferase expression and transportation to peroxisome.</title>
        <authorList>
            <person name="Fu X."/>
        </authorList>
    </citation>
    <scope>NUCLEOTIDE SEQUENCE [LARGE SCALE GENOMIC DNA]</scope>
</reference>
<organism evidence="3 4">
    <name type="scientific">Aquatica leii</name>
    <dbReference type="NCBI Taxonomy" id="1421715"/>
    <lineage>
        <taxon>Eukaryota</taxon>
        <taxon>Metazoa</taxon>
        <taxon>Ecdysozoa</taxon>
        <taxon>Arthropoda</taxon>
        <taxon>Hexapoda</taxon>
        <taxon>Insecta</taxon>
        <taxon>Pterygota</taxon>
        <taxon>Neoptera</taxon>
        <taxon>Endopterygota</taxon>
        <taxon>Coleoptera</taxon>
        <taxon>Polyphaga</taxon>
        <taxon>Elateriformia</taxon>
        <taxon>Elateroidea</taxon>
        <taxon>Lampyridae</taxon>
        <taxon>Luciolinae</taxon>
        <taxon>Aquatica</taxon>
    </lineage>
</organism>
<keyword evidence="1" id="KW-0812">Transmembrane</keyword>
<sequence>MEAEQRLAAYRAKKRREEHINKVAQSVQSFFTFPRLRYKMTMINVDEQASEQHAPLLNEKHEEMDLSDSESEDIECCVPTYITIITYILYFVLWITLYLIFLKLQFGLVYLVTSALIGIYLNTRTSKRKKNEISAYSVFNKNCESIDGTLKAEQFEREIRMGPVAFR</sequence>
<keyword evidence="1" id="KW-1133">Transmembrane helix</keyword>
<feature type="domain" description="SAYSvFN" evidence="2">
    <location>
        <begin position="90"/>
        <end position="159"/>
    </location>
</feature>
<dbReference type="AlphaFoldDB" id="A0AAN7SCC0"/>
<dbReference type="PANTHER" id="PTHR13527">
    <property type="entry name" value="SAYSVFN DOMAIN-CONTAINING PROTEIN 1"/>
    <property type="match status" value="1"/>
</dbReference>
<dbReference type="PANTHER" id="PTHR13527:SF0">
    <property type="entry name" value="SAYSVFN DOMAIN-CONTAINING PROTEIN 1"/>
    <property type="match status" value="1"/>
</dbReference>
<proteinExistence type="predicted"/>
<evidence type="ECO:0000313" key="4">
    <source>
        <dbReference type="Proteomes" id="UP001353858"/>
    </source>
</evidence>
<name>A0AAN7SCC0_9COLE</name>
<comment type="caution">
    <text evidence="3">The sequence shown here is derived from an EMBL/GenBank/DDBJ whole genome shotgun (WGS) entry which is preliminary data.</text>
</comment>
<evidence type="ECO:0000313" key="3">
    <source>
        <dbReference type="EMBL" id="KAK4884371.1"/>
    </source>
</evidence>